<evidence type="ECO:0000313" key="2">
    <source>
        <dbReference type="Proteomes" id="UP000762676"/>
    </source>
</evidence>
<reference evidence="1 2" key="1">
    <citation type="journal article" date="2021" name="Elife">
        <title>Chloroplast acquisition without the gene transfer in kleptoplastic sea slugs, Plakobranchus ocellatus.</title>
        <authorList>
            <person name="Maeda T."/>
            <person name="Takahashi S."/>
            <person name="Yoshida T."/>
            <person name="Shimamura S."/>
            <person name="Takaki Y."/>
            <person name="Nagai Y."/>
            <person name="Toyoda A."/>
            <person name="Suzuki Y."/>
            <person name="Arimoto A."/>
            <person name="Ishii H."/>
            <person name="Satoh N."/>
            <person name="Nishiyama T."/>
            <person name="Hasebe M."/>
            <person name="Maruyama T."/>
            <person name="Minagawa J."/>
            <person name="Obokata J."/>
            <person name="Shigenobu S."/>
        </authorList>
    </citation>
    <scope>NUCLEOTIDE SEQUENCE [LARGE SCALE GENOMIC DNA]</scope>
</reference>
<gene>
    <name evidence="1" type="ORF">ElyMa_004291400</name>
</gene>
<evidence type="ECO:0000313" key="1">
    <source>
        <dbReference type="EMBL" id="GFR89914.1"/>
    </source>
</evidence>
<protein>
    <submittedName>
        <fullName evidence="1">Uncharacterized protein</fullName>
    </submittedName>
</protein>
<dbReference type="AlphaFoldDB" id="A0AAV4GWL2"/>
<comment type="caution">
    <text evidence="1">The sequence shown here is derived from an EMBL/GenBank/DDBJ whole genome shotgun (WGS) entry which is preliminary data.</text>
</comment>
<name>A0AAV4GWL2_9GAST</name>
<keyword evidence="2" id="KW-1185">Reference proteome</keyword>
<dbReference type="EMBL" id="BMAT01008641">
    <property type="protein sequence ID" value="GFR89914.1"/>
    <property type="molecule type" value="Genomic_DNA"/>
</dbReference>
<dbReference type="Proteomes" id="UP000762676">
    <property type="component" value="Unassembled WGS sequence"/>
</dbReference>
<proteinExistence type="predicted"/>
<accession>A0AAV4GWL2</accession>
<organism evidence="1 2">
    <name type="scientific">Elysia marginata</name>
    <dbReference type="NCBI Taxonomy" id="1093978"/>
    <lineage>
        <taxon>Eukaryota</taxon>
        <taxon>Metazoa</taxon>
        <taxon>Spiralia</taxon>
        <taxon>Lophotrochozoa</taxon>
        <taxon>Mollusca</taxon>
        <taxon>Gastropoda</taxon>
        <taxon>Heterobranchia</taxon>
        <taxon>Euthyneura</taxon>
        <taxon>Panpulmonata</taxon>
        <taxon>Sacoglossa</taxon>
        <taxon>Placobranchoidea</taxon>
        <taxon>Plakobranchidae</taxon>
        <taxon>Elysia</taxon>
    </lineage>
</organism>
<sequence>MFWFDNVGLLLGLPPGYRWDNQRLQTWPILQGLQQPELQSDTLVVTAVLSLHAPGRLSAVSRTIWTTALAPAYRSPAIHHRLVIAAIIISASWSPALA</sequence>